<protein>
    <submittedName>
        <fullName evidence="1">Uncharacterized protein</fullName>
    </submittedName>
</protein>
<sequence length="50" mass="5583">MLNNILNLKGVSQLNKKEQQTIKAGTYYGDLCLRLCSGSCSFGHCFEQID</sequence>
<dbReference type="Proteomes" id="UP000198521">
    <property type="component" value="Unassembled WGS sequence"/>
</dbReference>
<accession>A0A1H7PYT6</accession>
<reference evidence="1 2" key="1">
    <citation type="submission" date="2016-10" db="EMBL/GenBank/DDBJ databases">
        <authorList>
            <person name="de Groot N.N."/>
        </authorList>
    </citation>
    <scope>NUCLEOTIDE SEQUENCE [LARGE SCALE GENOMIC DNA]</scope>
    <source>
        <strain evidence="1 2">DSM 25232</strain>
    </source>
</reference>
<evidence type="ECO:0000313" key="2">
    <source>
        <dbReference type="Proteomes" id="UP000198521"/>
    </source>
</evidence>
<dbReference type="STRING" id="1038014.SAMN04487910_2363"/>
<dbReference type="AlphaFoldDB" id="A0A1H7PYT6"/>
<evidence type="ECO:0000313" key="1">
    <source>
        <dbReference type="EMBL" id="SEL40736.1"/>
    </source>
</evidence>
<name>A0A1H7PYT6_AQUAM</name>
<gene>
    <name evidence="1" type="ORF">SAMN04487910_2363</name>
</gene>
<proteinExistence type="predicted"/>
<organism evidence="1 2">
    <name type="scientific">Aquimarina amphilecti</name>
    <dbReference type="NCBI Taxonomy" id="1038014"/>
    <lineage>
        <taxon>Bacteria</taxon>
        <taxon>Pseudomonadati</taxon>
        <taxon>Bacteroidota</taxon>
        <taxon>Flavobacteriia</taxon>
        <taxon>Flavobacteriales</taxon>
        <taxon>Flavobacteriaceae</taxon>
        <taxon>Aquimarina</taxon>
    </lineage>
</organism>
<dbReference type="RefSeq" id="WP_170837064.1">
    <property type="nucleotide sequence ID" value="NZ_FOAB01000004.1"/>
</dbReference>
<keyword evidence="2" id="KW-1185">Reference proteome</keyword>
<dbReference type="EMBL" id="FOAB01000004">
    <property type="protein sequence ID" value="SEL40736.1"/>
    <property type="molecule type" value="Genomic_DNA"/>
</dbReference>